<protein>
    <recommendedName>
        <fullName evidence="1">Zorya protein ZorC EH domain-containing protein</fullName>
    </recommendedName>
</protein>
<gene>
    <name evidence="2" type="ORF">FCV91_17145</name>
</gene>
<accession>A0A4U2ESY2</accession>
<dbReference type="InterPro" id="IPR028943">
    <property type="entry name" value="ZorC_EH_Signature_dom"/>
</dbReference>
<evidence type="ECO:0000313" key="3">
    <source>
        <dbReference type="Proteomes" id="UP000305840"/>
    </source>
</evidence>
<sequence>MSLKAKINQLPIAFYSNRDQFEHSKLHTATQRALVVLGEFDAVEPSEFELQVEYRKAIAAIREPSLWSKLSKRSLRTFAWMLFSSPEHDSEGLMDIDDFWKAYSQELAKREYSRGWLTIYYVLMLTYPYHRSGFDEIRQSLSYALRYSVDHKSMTIWGRCEEFDLLEPNGHKALLDYLDVDESLDDLYQRAGLTGALATGKLAQLTYLEFLNKTKPILASHDRQNYIVEKILRESITQQRVLKYPSYRVNLIETLLLPFLQQKPRSDVKETIKAFVLGYFKDPRVHSGSWANVNDAAKKVFLSWMVESTLEDFFSLLDYVSRGDETADRHWRYRKAFWKAYLDVEAIDEAWLVLGPYAKSMSNQFLNGGSSYGAFMRGSGVSSRHSALMLRIGNLVITEWSHSGKYRYWFETSQYAPKFYLSNYTRNMLVNLPYHEDSHYNSEKGTWQRQLSDSIASHTGIAIRYNNYMRV</sequence>
<evidence type="ECO:0000259" key="1">
    <source>
        <dbReference type="Pfam" id="PF15611"/>
    </source>
</evidence>
<reference evidence="2 3" key="1">
    <citation type="submission" date="2019-04" db="EMBL/GenBank/DDBJ databases">
        <title>A reverse ecology approach based on a biological definition of microbial populations.</title>
        <authorList>
            <person name="Arevalo P."/>
            <person name="Vaninsberghe D."/>
            <person name="Elsherbini J."/>
            <person name="Gore J."/>
            <person name="Polz M."/>
        </authorList>
    </citation>
    <scope>NUCLEOTIDE SEQUENCE [LARGE SCALE GENOMIC DNA]</scope>
    <source>
        <strain evidence="2 3">10N.222.48.A1</strain>
    </source>
</reference>
<feature type="domain" description="Zorya protein ZorC EH" evidence="1">
    <location>
        <begin position="57"/>
        <end position="432"/>
    </location>
</feature>
<organism evidence="2 3">
    <name type="scientific">Vibrio lentus</name>
    <dbReference type="NCBI Taxonomy" id="136468"/>
    <lineage>
        <taxon>Bacteria</taxon>
        <taxon>Pseudomonadati</taxon>
        <taxon>Pseudomonadota</taxon>
        <taxon>Gammaproteobacteria</taxon>
        <taxon>Vibrionales</taxon>
        <taxon>Vibrionaceae</taxon>
        <taxon>Vibrio</taxon>
    </lineage>
</organism>
<dbReference type="Pfam" id="PF15611">
    <property type="entry name" value="EH_Signature"/>
    <property type="match status" value="1"/>
</dbReference>
<dbReference type="RefSeq" id="WP_102579293.1">
    <property type="nucleotide sequence ID" value="NZ_MCYA01000004.1"/>
</dbReference>
<dbReference type="Proteomes" id="UP000305840">
    <property type="component" value="Unassembled WGS sequence"/>
</dbReference>
<proteinExistence type="predicted"/>
<dbReference type="EMBL" id="SYVO01000062">
    <property type="protein sequence ID" value="TKG06191.1"/>
    <property type="molecule type" value="Genomic_DNA"/>
</dbReference>
<evidence type="ECO:0000313" key="2">
    <source>
        <dbReference type="EMBL" id="TKG06191.1"/>
    </source>
</evidence>
<name>A0A4U2ESY2_9VIBR</name>
<dbReference type="AlphaFoldDB" id="A0A4U2ESY2"/>
<comment type="caution">
    <text evidence="2">The sequence shown here is derived from an EMBL/GenBank/DDBJ whole genome shotgun (WGS) entry which is preliminary data.</text>
</comment>